<dbReference type="GeneID" id="27339729"/>
<evidence type="ECO:0000313" key="4">
    <source>
        <dbReference type="EMBL" id="KIW33707.1"/>
    </source>
</evidence>
<keyword evidence="5" id="KW-1185">Reference proteome</keyword>
<feature type="compositionally biased region" description="Basic and acidic residues" evidence="3">
    <location>
        <begin position="153"/>
        <end position="162"/>
    </location>
</feature>
<dbReference type="HOGENOM" id="CLU_034979_0_0_1"/>
<dbReference type="Proteomes" id="UP000054466">
    <property type="component" value="Unassembled WGS sequence"/>
</dbReference>
<dbReference type="EMBL" id="KN847040">
    <property type="protein sequence ID" value="KIW33707.1"/>
    <property type="molecule type" value="Genomic_DNA"/>
</dbReference>
<gene>
    <name evidence="4" type="ORF">PV07_00535</name>
</gene>
<feature type="compositionally biased region" description="Basic residues" evidence="3">
    <location>
        <begin position="163"/>
        <end position="175"/>
    </location>
</feature>
<dbReference type="STRING" id="569365.A0A0D2B7W1"/>
<feature type="compositionally biased region" description="Low complexity" evidence="3">
    <location>
        <begin position="141"/>
        <end position="152"/>
    </location>
</feature>
<dbReference type="GO" id="GO:0000225">
    <property type="term" value="F:N-acetylglucosaminylphosphatidylinositol deacetylase activity"/>
    <property type="evidence" value="ECO:0007669"/>
    <property type="project" value="UniProtKB-EC"/>
</dbReference>
<dbReference type="Gene3D" id="3.40.50.10320">
    <property type="entry name" value="LmbE-like"/>
    <property type="match status" value="1"/>
</dbReference>
<sequence>MAFGTIVTLTLLPVLIFALWHLTSTMLPPMPALLRNKRIILLIAHPDDESMFFSPALQALTHPSLQNHLKVLCMSTGDSEGLGATRRQELEKAALTLGLRRKEDVFVLDDERFRDGMKEEWKAEDIALVLASAFAPHLNTASAPAAPATPTPESDKEKDKDRRKSKSAPSKHTKSSSRTSITTPPAPAQKEADGPRATIDVLITFDKGGISGHPNHIALYHGACLFLQKIMKGHSGYACPVTLYTLPSINIVRKYSFILDAIPTLLLGIYESIFGNVFGTTNAKGKTATGPKSAADRVMFVSDIFRYWKAREAMIRGHKSQMVWFRWGWIGLGRYMVVNDLRRERVVAG</sequence>
<protein>
    <recommendedName>
        <fullName evidence="2">N-acetylglucosaminylphosphatidylinositol deacetylase</fullName>
        <ecNumber evidence="2">3.5.1.89</ecNumber>
    </recommendedName>
</protein>
<dbReference type="GO" id="GO:0005783">
    <property type="term" value="C:endoplasmic reticulum"/>
    <property type="evidence" value="ECO:0007669"/>
    <property type="project" value="TreeGrafter"/>
</dbReference>
<dbReference type="PANTHER" id="PTHR12993">
    <property type="entry name" value="N-ACETYLGLUCOSAMINYL-PHOSPHATIDYLINOSITOL DE-N-ACETYLASE-RELATED"/>
    <property type="match status" value="1"/>
</dbReference>
<evidence type="ECO:0000256" key="3">
    <source>
        <dbReference type="SAM" id="MobiDB-lite"/>
    </source>
</evidence>
<organism evidence="4 5">
    <name type="scientific">Cladophialophora immunda</name>
    <dbReference type="NCBI Taxonomy" id="569365"/>
    <lineage>
        <taxon>Eukaryota</taxon>
        <taxon>Fungi</taxon>
        <taxon>Dikarya</taxon>
        <taxon>Ascomycota</taxon>
        <taxon>Pezizomycotina</taxon>
        <taxon>Eurotiomycetes</taxon>
        <taxon>Chaetothyriomycetidae</taxon>
        <taxon>Chaetothyriales</taxon>
        <taxon>Herpotrichiellaceae</taxon>
        <taxon>Cladophialophora</taxon>
    </lineage>
</organism>
<evidence type="ECO:0000313" key="5">
    <source>
        <dbReference type="Proteomes" id="UP000054466"/>
    </source>
</evidence>
<name>A0A0D2B7W1_9EURO</name>
<dbReference type="GO" id="GO:0016020">
    <property type="term" value="C:membrane"/>
    <property type="evidence" value="ECO:0007669"/>
    <property type="project" value="GOC"/>
</dbReference>
<reference evidence="4 5" key="1">
    <citation type="submission" date="2015-01" db="EMBL/GenBank/DDBJ databases">
        <title>The Genome Sequence of Cladophialophora immunda CBS83496.</title>
        <authorList>
            <consortium name="The Broad Institute Genomics Platform"/>
            <person name="Cuomo C."/>
            <person name="de Hoog S."/>
            <person name="Gorbushina A."/>
            <person name="Stielow B."/>
            <person name="Teixiera M."/>
            <person name="Abouelleil A."/>
            <person name="Chapman S.B."/>
            <person name="Priest M."/>
            <person name="Young S.K."/>
            <person name="Wortman J."/>
            <person name="Nusbaum C."/>
            <person name="Birren B."/>
        </authorList>
    </citation>
    <scope>NUCLEOTIDE SEQUENCE [LARGE SCALE GENOMIC DNA]</scope>
    <source>
        <strain evidence="4 5">CBS 83496</strain>
    </source>
</reference>
<dbReference type="InterPro" id="IPR024078">
    <property type="entry name" value="LmbE-like_dom_sf"/>
</dbReference>
<evidence type="ECO:0000256" key="2">
    <source>
        <dbReference type="ARBA" id="ARBA00012176"/>
    </source>
</evidence>
<dbReference type="GO" id="GO:0006506">
    <property type="term" value="P:GPI anchor biosynthetic process"/>
    <property type="evidence" value="ECO:0007669"/>
    <property type="project" value="UniProtKB-UniPathway"/>
</dbReference>
<dbReference type="OrthoDB" id="440160at2759"/>
<dbReference type="VEuPathDB" id="FungiDB:PV07_00535"/>
<feature type="region of interest" description="Disordered" evidence="3">
    <location>
        <begin position="141"/>
        <end position="193"/>
    </location>
</feature>
<proteinExistence type="inferred from homology"/>
<dbReference type="AlphaFoldDB" id="A0A0D2B7W1"/>
<dbReference type="PANTHER" id="PTHR12993:SF11">
    <property type="entry name" value="N-ACETYLGLUCOSAMINYL-PHOSPHATIDYLINOSITOL DE-N-ACETYLASE"/>
    <property type="match status" value="1"/>
</dbReference>
<dbReference type="InterPro" id="IPR003737">
    <property type="entry name" value="GlcNAc_PI_deacetylase-related"/>
</dbReference>
<dbReference type="Pfam" id="PF02585">
    <property type="entry name" value="PIG-L"/>
    <property type="match status" value="1"/>
</dbReference>
<comment type="similarity">
    <text evidence="1">Belongs to the PIGL family.</text>
</comment>
<accession>A0A0D2B7W1</accession>
<dbReference type="UniPathway" id="UPA00196"/>
<evidence type="ECO:0000256" key="1">
    <source>
        <dbReference type="ARBA" id="ARBA00006066"/>
    </source>
</evidence>
<dbReference type="RefSeq" id="XP_016253923.1">
    <property type="nucleotide sequence ID" value="XM_016386995.1"/>
</dbReference>
<dbReference type="EC" id="3.5.1.89" evidence="2"/>
<dbReference type="SUPFAM" id="SSF102588">
    <property type="entry name" value="LmbE-like"/>
    <property type="match status" value="1"/>
</dbReference>